<evidence type="ECO:0008006" key="6">
    <source>
        <dbReference type="Google" id="ProtNLM"/>
    </source>
</evidence>
<sequence>MKKKKIEDVFSSIENFSSVPPPELWAMIEEKLDKPKKKKATAIWWSLAASLLIGLAITSGLYFNSNEDDTLIKNNNVVLDNQENNSKSNTTPSTINTTPLNSKTTITVAESDNPVTNKTLNKNQESTKNTTTSINKKNKPSIQLNNKTISIAESSKNNAKTSSSKVNSTEVDNNLNRDKNAIITSSNVQSTKINESTSSASPNKTEVGNTINKNKTETIVSNNNTQSSSKNGTNNSSADPNNTKIGNTINKNKTEAIALNSNIRSASQNDTNSSLYKQNITEVNSNLKTDQKKELALNTSSEKDLISFNDSLNKVQIALELQQLENRLNNKEDKEEPKAEKDLLKEKWSVGLYAGIVNSQSYGNKKTLGNDIESKQNTGYGVKTNYKLNKKWAVSSGFKINELGQSVANVSYYNKNQNTLAAGITNDFFASNPSVEYISTNRNYVFSSDNSNQKVQSSGTSNLTGNIDQQLQYLEMPLEISYSILSTSKAAIMLNTGGFIGKLISNEIFLDGNSIGGNLDVNNFVYGSKLSSTLQYEILKQTRLFVEPGLNYYINPLKTQSFNQFQWGLNFGVNFGF</sequence>
<keyword evidence="1" id="KW-0175">Coiled coil</keyword>
<reference evidence="4" key="1">
    <citation type="submission" date="2022-10" db="EMBL/GenBank/DDBJ databases">
        <title>Two novel species of Flavobacterium.</title>
        <authorList>
            <person name="Liu Q."/>
            <person name="Xin Y.-H."/>
        </authorList>
    </citation>
    <scope>NUCLEOTIDE SEQUENCE</scope>
    <source>
        <strain evidence="4">LS1R47</strain>
    </source>
</reference>
<keyword evidence="3" id="KW-1133">Transmembrane helix</keyword>
<feature type="coiled-coil region" evidence="1">
    <location>
        <begin position="314"/>
        <end position="341"/>
    </location>
</feature>
<keyword evidence="3" id="KW-0812">Transmembrane</keyword>
<feature type="compositionally biased region" description="Polar residues" evidence="2">
    <location>
        <begin position="182"/>
        <end position="240"/>
    </location>
</feature>
<feature type="transmembrane region" description="Helical" evidence="3">
    <location>
        <begin position="42"/>
        <end position="63"/>
    </location>
</feature>
<evidence type="ECO:0000256" key="1">
    <source>
        <dbReference type="SAM" id="Coils"/>
    </source>
</evidence>
<feature type="compositionally biased region" description="Polar residues" evidence="2">
    <location>
        <begin position="142"/>
        <end position="153"/>
    </location>
</feature>
<evidence type="ECO:0000256" key="2">
    <source>
        <dbReference type="SAM" id="MobiDB-lite"/>
    </source>
</evidence>
<dbReference type="Proteomes" id="UP001151133">
    <property type="component" value="Unassembled WGS sequence"/>
</dbReference>
<evidence type="ECO:0000313" key="4">
    <source>
        <dbReference type="EMBL" id="MCV9934222.1"/>
    </source>
</evidence>
<name>A0A9X3HMS1_9FLAO</name>
<feature type="compositionally biased region" description="Low complexity" evidence="2">
    <location>
        <begin position="154"/>
        <end position="168"/>
    </location>
</feature>
<dbReference type="AlphaFoldDB" id="A0A9X3HMS1"/>
<evidence type="ECO:0000313" key="5">
    <source>
        <dbReference type="Proteomes" id="UP001151133"/>
    </source>
</evidence>
<comment type="caution">
    <text evidence="4">The sequence shown here is derived from an EMBL/GenBank/DDBJ whole genome shotgun (WGS) entry which is preliminary data.</text>
</comment>
<proteinExistence type="predicted"/>
<dbReference type="RefSeq" id="WP_264288407.1">
    <property type="nucleotide sequence ID" value="NZ_JAOZEV010000018.1"/>
</dbReference>
<evidence type="ECO:0000256" key="3">
    <source>
        <dbReference type="SAM" id="Phobius"/>
    </source>
</evidence>
<keyword evidence="5" id="KW-1185">Reference proteome</keyword>
<feature type="compositionally biased region" description="Low complexity" evidence="2">
    <location>
        <begin position="126"/>
        <end position="135"/>
    </location>
</feature>
<organism evidence="4 5">
    <name type="scientific">Flavobacterium frigoritolerans</name>
    <dbReference type="NCBI Taxonomy" id="2987686"/>
    <lineage>
        <taxon>Bacteria</taxon>
        <taxon>Pseudomonadati</taxon>
        <taxon>Bacteroidota</taxon>
        <taxon>Flavobacteriia</taxon>
        <taxon>Flavobacteriales</taxon>
        <taxon>Flavobacteriaceae</taxon>
        <taxon>Flavobacterium</taxon>
    </lineage>
</organism>
<feature type="region of interest" description="Disordered" evidence="2">
    <location>
        <begin position="113"/>
        <end position="248"/>
    </location>
</feature>
<gene>
    <name evidence="4" type="ORF">OIU80_18215</name>
</gene>
<protein>
    <recommendedName>
        <fullName evidence="6">Outer membrane protein beta-barrel domain-containing protein</fullName>
    </recommendedName>
</protein>
<keyword evidence="3" id="KW-0472">Membrane</keyword>
<feature type="compositionally biased region" description="Polar residues" evidence="2">
    <location>
        <begin position="113"/>
        <end position="124"/>
    </location>
</feature>
<accession>A0A9X3HMS1</accession>
<dbReference type="EMBL" id="JAOZEV010000018">
    <property type="protein sequence ID" value="MCV9934222.1"/>
    <property type="molecule type" value="Genomic_DNA"/>
</dbReference>